<dbReference type="Proteomes" id="UP001497416">
    <property type="component" value="Unassembled WGS sequence"/>
</dbReference>
<organism evidence="1 2">
    <name type="scientific">Tenacibaculum platacis</name>
    <dbReference type="NCBI Taxonomy" id="3137852"/>
    <lineage>
        <taxon>Bacteria</taxon>
        <taxon>Pseudomonadati</taxon>
        <taxon>Bacteroidota</taxon>
        <taxon>Flavobacteriia</taxon>
        <taxon>Flavobacteriales</taxon>
        <taxon>Flavobacteriaceae</taxon>
        <taxon>Tenacibaculum</taxon>
    </lineage>
</organism>
<accession>A0ABP1EM50</accession>
<dbReference type="RefSeq" id="WP_348712089.1">
    <property type="nucleotide sequence ID" value="NZ_CAXIXY010000004.1"/>
</dbReference>
<dbReference type="SUPFAM" id="SSF48371">
    <property type="entry name" value="ARM repeat"/>
    <property type="match status" value="1"/>
</dbReference>
<name>A0ABP1EM50_9FLAO</name>
<gene>
    <name evidence="1" type="ORF">T190607A01A_20547</name>
</gene>
<dbReference type="InterPro" id="IPR011989">
    <property type="entry name" value="ARM-like"/>
</dbReference>
<reference evidence="1 2" key="1">
    <citation type="submission" date="2024-05" db="EMBL/GenBank/DDBJ databases">
        <authorList>
            <person name="Duchaud E."/>
        </authorList>
    </citation>
    <scope>NUCLEOTIDE SEQUENCE [LARGE SCALE GENOMIC DNA]</scope>
    <source>
        <strain evidence="1">Ena-SAMPLE-TAB-13-05-2024-13:56:06:370-140302</strain>
    </source>
</reference>
<dbReference type="EMBL" id="CAXIXY010000004">
    <property type="protein sequence ID" value="CAL2085881.1"/>
    <property type="molecule type" value="Genomic_DNA"/>
</dbReference>
<evidence type="ECO:0008006" key="3">
    <source>
        <dbReference type="Google" id="ProtNLM"/>
    </source>
</evidence>
<dbReference type="InterPro" id="IPR016024">
    <property type="entry name" value="ARM-type_fold"/>
</dbReference>
<proteinExistence type="predicted"/>
<keyword evidence="2" id="KW-1185">Reference proteome</keyword>
<evidence type="ECO:0000313" key="1">
    <source>
        <dbReference type="EMBL" id="CAL2085881.1"/>
    </source>
</evidence>
<evidence type="ECO:0000313" key="2">
    <source>
        <dbReference type="Proteomes" id="UP001497416"/>
    </source>
</evidence>
<comment type="caution">
    <text evidence="1">The sequence shown here is derived from an EMBL/GenBank/DDBJ whole genome shotgun (WGS) entry which is preliminary data.</text>
</comment>
<sequence length="271" mass="31422">MRRKNWTSEKIFNRLLNNKTQKTYWDNISELRKRPNQEVFRKAYEFAKSDFDKQKIIGLDVLQQLGFDPRYNKKETVELHFELLEEEQSDNVLKSIFYGIGHNNDELSDKQILKLPEFKNVKNTEVKHALISALSGIENINTINVLIQFTRDKTPSIRNWATFGIGSLSELDNSDIRNALWNRVNDSDFETKSEAIVGLANRKDSRIKSVITKELENGDYGTLLFEAILTIKDQDFIPLLNKNLEVAKTNKDDIKNGWVPALENTINELTK</sequence>
<protein>
    <recommendedName>
        <fullName evidence="3">HEAT repeat protein</fullName>
    </recommendedName>
</protein>
<dbReference type="Gene3D" id="1.25.10.10">
    <property type="entry name" value="Leucine-rich Repeat Variant"/>
    <property type="match status" value="1"/>
</dbReference>